<comment type="subcellular location">
    <subcellularLocation>
        <location evidence="1">Cell membrane</location>
        <topology evidence="1">Multi-pass membrane protein</topology>
    </subcellularLocation>
</comment>
<evidence type="ECO:0000256" key="1">
    <source>
        <dbReference type="ARBA" id="ARBA00004651"/>
    </source>
</evidence>
<evidence type="ECO:0000313" key="9">
    <source>
        <dbReference type="EMBL" id="QGN31266.1"/>
    </source>
</evidence>
<feature type="transmembrane region" description="Helical" evidence="7">
    <location>
        <begin position="131"/>
        <end position="153"/>
    </location>
</feature>
<sequence length="386" mass="42174">MFIIKKEQIRLLIVVVLFWFAQYIYIPFQTPYLTQMSVTSSMIGIVVGAYGISQLALRVPVGVIADMRPNHKLVIEIGMILAGLASLFRFLLPNAIGFLIGNILSGFASATWISFMVYYMSLHDGFSQRAATAKVIMANNLGILLSFLTSSIFYNQIGMRNICLLSVLAGSIGFIISTKLDNTKKTLTQPHTIRELLSVGLDFKLILFSFLALIQQGIQMSATMSFTNQIIAAKGPSGFQVGVSSIIYMLSAVFFSKIASLIKFNQKMNMLIVTSSFVLLAIYCFLIPLAPSIPVIFLLQIIPGVGTGILFSLLTSEAMEGVSESKKSSAMGIFQAIYAIGMTLMPVLVGLLSNKFNLTLSFWGLSLIALIGSITASIYYFKGKKS</sequence>
<dbReference type="GO" id="GO:0005886">
    <property type="term" value="C:plasma membrane"/>
    <property type="evidence" value="ECO:0007669"/>
    <property type="project" value="UniProtKB-SubCell"/>
</dbReference>
<evidence type="ECO:0000259" key="8">
    <source>
        <dbReference type="PROSITE" id="PS50850"/>
    </source>
</evidence>
<proteinExistence type="predicted"/>
<dbReference type="InterPro" id="IPR050171">
    <property type="entry name" value="MFS_Transporters"/>
</dbReference>
<dbReference type="CDD" id="cd17490">
    <property type="entry name" value="MFS_YxlH_like"/>
    <property type="match status" value="1"/>
</dbReference>
<keyword evidence="4 7" id="KW-0812">Transmembrane</keyword>
<keyword evidence="3" id="KW-1003">Cell membrane</keyword>
<dbReference type="Pfam" id="PF07690">
    <property type="entry name" value="MFS_1"/>
    <property type="match status" value="2"/>
</dbReference>
<dbReference type="PROSITE" id="PS50850">
    <property type="entry name" value="MFS"/>
    <property type="match status" value="1"/>
</dbReference>
<feature type="transmembrane region" description="Helical" evidence="7">
    <location>
        <begin position="159"/>
        <end position="176"/>
    </location>
</feature>
<feature type="domain" description="Major facilitator superfamily (MFS) profile" evidence="8">
    <location>
        <begin position="201"/>
        <end position="386"/>
    </location>
</feature>
<dbReference type="PANTHER" id="PTHR23517">
    <property type="entry name" value="RESISTANCE PROTEIN MDTM, PUTATIVE-RELATED-RELATED"/>
    <property type="match status" value="1"/>
</dbReference>
<evidence type="ECO:0000256" key="5">
    <source>
        <dbReference type="ARBA" id="ARBA00022989"/>
    </source>
</evidence>
<evidence type="ECO:0000256" key="6">
    <source>
        <dbReference type="ARBA" id="ARBA00023136"/>
    </source>
</evidence>
<feature type="transmembrane region" description="Helical" evidence="7">
    <location>
        <begin position="268"/>
        <end position="289"/>
    </location>
</feature>
<evidence type="ECO:0000256" key="7">
    <source>
        <dbReference type="SAM" id="Phobius"/>
    </source>
</evidence>
<evidence type="ECO:0000256" key="3">
    <source>
        <dbReference type="ARBA" id="ARBA00022475"/>
    </source>
</evidence>
<dbReference type="AlphaFoldDB" id="A0ABD6Z6G0"/>
<dbReference type="InterPro" id="IPR020846">
    <property type="entry name" value="MFS_dom"/>
</dbReference>
<dbReference type="InterPro" id="IPR036259">
    <property type="entry name" value="MFS_trans_sf"/>
</dbReference>
<feature type="transmembrane region" description="Helical" evidence="7">
    <location>
        <begin position="336"/>
        <end position="354"/>
    </location>
</feature>
<keyword evidence="5 7" id="KW-1133">Transmembrane helix</keyword>
<dbReference type="Gene3D" id="1.20.1250.20">
    <property type="entry name" value="MFS general substrate transporter like domains"/>
    <property type="match status" value="1"/>
</dbReference>
<dbReference type="InterPro" id="IPR011701">
    <property type="entry name" value="MFS"/>
</dbReference>
<feature type="transmembrane region" description="Helical" evidence="7">
    <location>
        <begin position="196"/>
        <end position="218"/>
    </location>
</feature>
<feature type="transmembrane region" description="Helical" evidence="7">
    <location>
        <begin position="73"/>
        <end position="92"/>
    </location>
</feature>
<feature type="transmembrane region" description="Helical" evidence="7">
    <location>
        <begin position="295"/>
        <end position="315"/>
    </location>
</feature>
<keyword evidence="6 7" id="KW-0472">Membrane</keyword>
<dbReference type="EMBL" id="CP046123">
    <property type="protein sequence ID" value="QGN31266.1"/>
    <property type="molecule type" value="Genomic_DNA"/>
</dbReference>
<name>A0ABD6Z6G0_ENTCA</name>
<protein>
    <submittedName>
        <fullName evidence="9">MFS transporter</fullName>
    </submittedName>
</protein>
<reference evidence="9 10" key="1">
    <citation type="submission" date="2019-11" db="EMBL/GenBank/DDBJ databases">
        <title>Detection and genome characteristic of a blood enterococcus casselifavus isolate from Zhengzhou,china.</title>
        <authorList>
            <person name="Wen P."/>
        </authorList>
    </citation>
    <scope>NUCLEOTIDE SEQUENCE [LARGE SCALE GENOMIC DNA]</scope>
    <source>
        <strain evidence="9 10">EC291</strain>
    </source>
</reference>
<dbReference type="Proteomes" id="UP000422837">
    <property type="component" value="Chromosome"/>
</dbReference>
<gene>
    <name evidence="9" type="ORF">GFU50_08440</name>
</gene>
<dbReference type="SUPFAM" id="SSF103473">
    <property type="entry name" value="MFS general substrate transporter"/>
    <property type="match status" value="1"/>
</dbReference>
<feature type="transmembrane region" description="Helical" evidence="7">
    <location>
        <begin position="98"/>
        <end position="119"/>
    </location>
</feature>
<organism evidence="9 10">
    <name type="scientific">Enterococcus casseliflavus</name>
    <name type="common">Enterococcus flavescens</name>
    <dbReference type="NCBI Taxonomy" id="37734"/>
    <lineage>
        <taxon>Bacteria</taxon>
        <taxon>Bacillati</taxon>
        <taxon>Bacillota</taxon>
        <taxon>Bacilli</taxon>
        <taxon>Lactobacillales</taxon>
        <taxon>Enterococcaceae</taxon>
        <taxon>Enterococcus</taxon>
    </lineage>
</organism>
<feature type="transmembrane region" description="Helical" evidence="7">
    <location>
        <begin position="360"/>
        <end position="381"/>
    </location>
</feature>
<feature type="transmembrane region" description="Helical" evidence="7">
    <location>
        <begin position="238"/>
        <end position="256"/>
    </location>
</feature>
<keyword evidence="2" id="KW-0813">Transport</keyword>
<feature type="transmembrane region" description="Helical" evidence="7">
    <location>
        <begin position="32"/>
        <end position="52"/>
    </location>
</feature>
<evidence type="ECO:0000256" key="4">
    <source>
        <dbReference type="ARBA" id="ARBA00022692"/>
    </source>
</evidence>
<evidence type="ECO:0000256" key="2">
    <source>
        <dbReference type="ARBA" id="ARBA00022448"/>
    </source>
</evidence>
<accession>A0ABD6Z6G0</accession>
<evidence type="ECO:0000313" key="10">
    <source>
        <dbReference type="Proteomes" id="UP000422837"/>
    </source>
</evidence>
<feature type="transmembrane region" description="Helical" evidence="7">
    <location>
        <begin position="9"/>
        <end position="26"/>
    </location>
</feature>